<keyword evidence="2" id="KW-0547">Nucleotide-binding</keyword>
<protein>
    <submittedName>
        <fullName evidence="5">Multidrug ABC transporter ATP-binding protein</fullName>
    </submittedName>
</protein>
<dbReference type="PROSITE" id="PS00211">
    <property type="entry name" value="ABC_TRANSPORTER_1"/>
    <property type="match status" value="1"/>
</dbReference>
<proteinExistence type="predicted"/>
<dbReference type="InterPro" id="IPR003593">
    <property type="entry name" value="AAA+_ATPase"/>
</dbReference>
<name>A0A075SFI1_STRSU</name>
<gene>
    <name evidence="5" type="ORF">ID09_08770</name>
</gene>
<dbReference type="PANTHER" id="PTHR42711:SF17">
    <property type="entry name" value="ABC TRANSPORTER ATP-BINDING PROTEIN"/>
    <property type="match status" value="1"/>
</dbReference>
<dbReference type="Gene3D" id="3.40.50.300">
    <property type="entry name" value="P-loop containing nucleotide triphosphate hydrolases"/>
    <property type="match status" value="1"/>
</dbReference>
<dbReference type="GO" id="GO:0016887">
    <property type="term" value="F:ATP hydrolysis activity"/>
    <property type="evidence" value="ECO:0007669"/>
    <property type="project" value="InterPro"/>
</dbReference>
<keyword evidence="1" id="KW-0813">Transport</keyword>
<dbReference type="CDD" id="cd03230">
    <property type="entry name" value="ABC_DR_subfamily_A"/>
    <property type="match status" value="1"/>
</dbReference>
<dbReference type="PATRIC" id="fig|1214179.4.peg.1733"/>
<dbReference type="PANTHER" id="PTHR42711">
    <property type="entry name" value="ABC TRANSPORTER ATP-BINDING PROTEIN"/>
    <property type="match status" value="1"/>
</dbReference>
<evidence type="ECO:0000256" key="2">
    <source>
        <dbReference type="ARBA" id="ARBA00022741"/>
    </source>
</evidence>
<dbReference type="PROSITE" id="PS50893">
    <property type="entry name" value="ABC_TRANSPORTER_2"/>
    <property type="match status" value="1"/>
</dbReference>
<organism evidence="5 6">
    <name type="scientific">Streptococcus suis 6407</name>
    <dbReference type="NCBI Taxonomy" id="1214179"/>
    <lineage>
        <taxon>Bacteria</taxon>
        <taxon>Bacillati</taxon>
        <taxon>Bacillota</taxon>
        <taxon>Bacilli</taxon>
        <taxon>Lactobacillales</taxon>
        <taxon>Streptococcaceae</taxon>
        <taxon>Streptococcus</taxon>
    </lineage>
</organism>
<dbReference type="InterPro" id="IPR027417">
    <property type="entry name" value="P-loop_NTPase"/>
</dbReference>
<dbReference type="SMART" id="SM00382">
    <property type="entry name" value="AAA"/>
    <property type="match status" value="1"/>
</dbReference>
<dbReference type="InterPro" id="IPR003439">
    <property type="entry name" value="ABC_transporter-like_ATP-bd"/>
</dbReference>
<dbReference type="RefSeq" id="WP_024381667.1">
    <property type="nucleotide sequence ID" value="NZ_ALLE01000012.1"/>
</dbReference>
<dbReference type="InterPro" id="IPR017871">
    <property type="entry name" value="ABC_transporter-like_CS"/>
</dbReference>
<sequence length="292" mass="32756">MIEVRALEKIIKGRTILSDISFVIKSGECVALIGPNGAGKTTLMSCLLGDRKATKGQVLLDGLTPQSQSNKEKVAVLPQENAIPTDLKVKELLRFFQAIYKDSLTDVEIDSLLCFSPEQKNQLAGKLSGGQKRLLAFVICLIGKPKLLFLDEPTAGMDTSTRQRFWEIVHELKEKGVTIFYTSHYIEEVEHTAERILVLHQGRLLRDTTPFAMRSEEQEKEVTLPIAFAAVVESLAEINEISYKQDTVSFKTRAIEQVWANLQEAGCRISDLEVQNKTLLNSLFDKTREEES</sequence>
<dbReference type="GO" id="GO:0005524">
    <property type="term" value="F:ATP binding"/>
    <property type="evidence" value="ECO:0007669"/>
    <property type="project" value="UniProtKB-KW"/>
</dbReference>
<evidence type="ECO:0000313" key="6">
    <source>
        <dbReference type="Proteomes" id="UP000028185"/>
    </source>
</evidence>
<dbReference type="AlphaFoldDB" id="A0A075SFI1"/>
<evidence type="ECO:0000256" key="3">
    <source>
        <dbReference type="ARBA" id="ARBA00022840"/>
    </source>
</evidence>
<dbReference type="EMBL" id="CP008921">
    <property type="protein sequence ID" value="AIG44107.1"/>
    <property type="molecule type" value="Genomic_DNA"/>
</dbReference>
<reference evidence="5 6" key="1">
    <citation type="journal article" date="2014" name="Genome Announc.">
        <title>Whole-Genome Sequence of Streptococcus suis Serotype 4 Reference Strain 6407.</title>
        <authorList>
            <person name="Wang K."/>
            <person name="Chen J."/>
            <person name="Yao H."/>
            <person name="Lu C."/>
        </authorList>
    </citation>
    <scope>NUCLEOTIDE SEQUENCE [LARGE SCALE GENOMIC DNA]</scope>
    <source>
        <strain evidence="5">6407</strain>
    </source>
</reference>
<dbReference type="Pfam" id="PF00005">
    <property type="entry name" value="ABC_tran"/>
    <property type="match status" value="1"/>
</dbReference>
<dbReference type="HOGENOM" id="CLU_000604_1_2_9"/>
<dbReference type="SUPFAM" id="SSF52540">
    <property type="entry name" value="P-loop containing nucleoside triphosphate hydrolases"/>
    <property type="match status" value="1"/>
</dbReference>
<evidence type="ECO:0000313" key="5">
    <source>
        <dbReference type="EMBL" id="AIG44107.1"/>
    </source>
</evidence>
<evidence type="ECO:0000259" key="4">
    <source>
        <dbReference type="PROSITE" id="PS50893"/>
    </source>
</evidence>
<keyword evidence="3 5" id="KW-0067">ATP-binding</keyword>
<feature type="domain" description="ABC transporter" evidence="4">
    <location>
        <begin position="2"/>
        <end position="226"/>
    </location>
</feature>
<evidence type="ECO:0000256" key="1">
    <source>
        <dbReference type="ARBA" id="ARBA00022448"/>
    </source>
</evidence>
<dbReference type="Proteomes" id="UP000028185">
    <property type="component" value="Chromosome"/>
</dbReference>
<dbReference type="InterPro" id="IPR050763">
    <property type="entry name" value="ABC_transporter_ATP-binding"/>
</dbReference>
<accession>A0A075SFI1</accession>